<accession>A0A1H1CSX9</accession>
<dbReference type="GO" id="GO:0000976">
    <property type="term" value="F:transcription cis-regulatory region binding"/>
    <property type="evidence" value="ECO:0007669"/>
    <property type="project" value="TreeGrafter"/>
</dbReference>
<dbReference type="Proteomes" id="UP000217103">
    <property type="component" value="Unassembled WGS sequence"/>
</dbReference>
<evidence type="ECO:0000259" key="5">
    <source>
        <dbReference type="PROSITE" id="PS50977"/>
    </source>
</evidence>
<dbReference type="RefSeq" id="WP_093258472.1">
    <property type="nucleotide sequence ID" value="NZ_FNKK01000002.1"/>
</dbReference>
<reference evidence="6 7" key="1">
    <citation type="submission" date="2016-10" db="EMBL/GenBank/DDBJ databases">
        <authorList>
            <person name="de Groot N.N."/>
        </authorList>
    </citation>
    <scope>NUCLEOTIDE SEQUENCE [LARGE SCALE GENOMIC DNA]</scope>
    <source>
        <strain evidence="6 7">DSM 43794</strain>
    </source>
</reference>
<keyword evidence="7" id="KW-1185">Reference proteome</keyword>
<evidence type="ECO:0000256" key="3">
    <source>
        <dbReference type="ARBA" id="ARBA00023163"/>
    </source>
</evidence>
<keyword evidence="1" id="KW-0805">Transcription regulation</keyword>
<evidence type="ECO:0000313" key="6">
    <source>
        <dbReference type="EMBL" id="SDQ67381.1"/>
    </source>
</evidence>
<evidence type="ECO:0000256" key="2">
    <source>
        <dbReference type="ARBA" id="ARBA00023125"/>
    </source>
</evidence>
<dbReference type="Gene3D" id="1.10.357.10">
    <property type="entry name" value="Tetracycline Repressor, domain 2"/>
    <property type="match status" value="1"/>
</dbReference>
<dbReference type="PROSITE" id="PS50977">
    <property type="entry name" value="HTH_TETR_2"/>
    <property type="match status" value="1"/>
</dbReference>
<keyword evidence="3" id="KW-0804">Transcription</keyword>
<evidence type="ECO:0000313" key="7">
    <source>
        <dbReference type="Proteomes" id="UP000217103"/>
    </source>
</evidence>
<dbReference type="PRINTS" id="PR00455">
    <property type="entry name" value="HTHTETR"/>
</dbReference>
<dbReference type="InterPro" id="IPR009057">
    <property type="entry name" value="Homeodomain-like_sf"/>
</dbReference>
<feature type="DNA-binding region" description="H-T-H motif" evidence="4">
    <location>
        <begin position="30"/>
        <end position="49"/>
    </location>
</feature>
<organism evidence="6 7">
    <name type="scientific">Thermostaphylospora chromogena</name>
    <dbReference type="NCBI Taxonomy" id="35622"/>
    <lineage>
        <taxon>Bacteria</taxon>
        <taxon>Bacillati</taxon>
        <taxon>Actinomycetota</taxon>
        <taxon>Actinomycetes</taxon>
        <taxon>Streptosporangiales</taxon>
        <taxon>Thermomonosporaceae</taxon>
        <taxon>Thermostaphylospora</taxon>
    </lineage>
</organism>
<proteinExistence type="predicted"/>
<dbReference type="OrthoDB" id="3186364at2"/>
<dbReference type="Pfam" id="PF00440">
    <property type="entry name" value="TetR_N"/>
    <property type="match status" value="1"/>
</dbReference>
<name>A0A1H1CSX9_9ACTN</name>
<dbReference type="GO" id="GO:0003700">
    <property type="term" value="F:DNA-binding transcription factor activity"/>
    <property type="evidence" value="ECO:0007669"/>
    <property type="project" value="TreeGrafter"/>
</dbReference>
<dbReference type="PANTHER" id="PTHR30055:SF234">
    <property type="entry name" value="HTH-TYPE TRANSCRIPTIONAL REGULATOR BETI"/>
    <property type="match status" value="1"/>
</dbReference>
<dbReference type="EMBL" id="FNKK01000002">
    <property type="protein sequence ID" value="SDQ67381.1"/>
    <property type="molecule type" value="Genomic_DNA"/>
</dbReference>
<dbReference type="SUPFAM" id="SSF46689">
    <property type="entry name" value="Homeodomain-like"/>
    <property type="match status" value="1"/>
</dbReference>
<evidence type="ECO:0000256" key="1">
    <source>
        <dbReference type="ARBA" id="ARBA00023015"/>
    </source>
</evidence>
<protein>
    <submittedName>
        <fullName evidence="6">Regulatory protein, tetR family</fullName>
    </submittedName>
</protein>
<feature type="domain" description="HTH tetR-type" evidence="5">
    <location>
        <begin position="7"/>
        <end position="67"/>
    </location>
</feature>
<sequence>MAKGRQSDTGRRIQEVARELFIRQGIQQTSLRQIADRLGITKPALYYHFASREALVQSIIQPIIEEMEEFLAERERAAKIEPRRLLEDYFDISYRHRDVTVMLVNNLATLGHLDLQSRITDWRWRLVTLLVGPDAPLTARARAISAIGGMSDCVVVFADLPADELRPIAVATACAALGLPETPPLPITGG</sequence>
<gene>
    <name evidence="6" type="ORF">SAMN04489764_1632</name>
</gene>
<evidence type="ECO:0000256" key="4">
    <source>
        <dbReference type="PROSITE-ProRule" id="PRU00335"/>
    </source>
</evidence>
<dbReference type="InterPro" id="IPR050109">
    <property type="entry name" value="HTH-type_TetR-like_transc_reg"/>
</dbReference>
<keyword evidence="2 4" id="KW-0238">DNA-binding</keyword>
<dbReference type="AlphaFoldDB" id="A0A1H1CSX9"/>
<dbReference type="InterPro" id="IPR001647">
    <property type="entry name" value="HTH_TetR"/>
</dbReference>
<dbReference type="PANTHER" id="PTHR30055">
    <property type="entry name" value="HTH-TYPE TRANSCRIPTIONAL REGULATOR RUTR"/>
    <property type="match status" value="1"/>
</dbReference>